<gene>
    <name evidence="3" type="ORF">V5799_032057</name>
</gene>
<comment type="caution">
    <text evidence="3">The sequence shown here is derived from an EMBL/GenBank/DDBJ whole genome shotgun (WGS) entry which is preliminary data.</text>
</comment>
<reference evidence="3 4" key="1">
    <citation type="journal article" date="2023" name="Arcadia Sci">
        <title>De novo assembly of a long-read Amblyomma americanum tick genome.</title>
        <authorList>
            <person name="Chou S."/>
            <person name="Poskanzer K.E."/>
            <person name="Rollins M."/>
            <person name="Thuy-Boun P.S."/>
        </authorList>
    </citation>
    <scope>NUCLEOTIDE SEQUENCE [LARGE SCALE GENOMIC DNA]</scope>
    <source>
        <strain evidence="3">F_SG_1</strain>
        <tissue evidence="3">Salivary glands</tissue>
    </source>
</reference>
<dbReference type="PANTHER" id="PTHR46190:SF1">
    <property type="entry name" value="SI:CH211-201H21.5"/>
    <property type="match status" value="1"/>
</dbReference>
<evidence type="ECO:0000259" key="2">
    <source>
        <dbReference type="Pfam" id="PF01156"/>
    </source>
</evidence>
<accession>A0AAQ4DS92</accession>
<dbReference type="InterPro" id="IPR052775">
    <property type="entry name" value="IUN_hydrolase"/>
</dbReference>
<dbReference type="SUPFAM" id="SSF53590">
    <property type="entry name" value="Nucleoside hydrolase"/>
    <property type="match status" value="1"/>
</dbReference>
<dbReference type="Gene3D" id="3.90.245.10">
    <property type="entry name" value="Ribonucleoside hydrolase-like"/>
    <property type="match status" value="1"/>
</dbReference>
<feature type="domain" description="Inosine/uridine-preferring nucleoside hydrolase" evidence="2">
    <location>
        <begin position="1"/>
        <end position="301"/>
    </location>
</feature>
<organism evidence="3 4">
    <name type="scientific">Amblyomma americanum</name>
    <name type="common">Lone star tick</name>
    <dbReference type="NCBI Taxonomy" id="6943"/>
    <lineage>
        <taxon>Eukaryota</taxon>
        <taxon>Metazoa</taxon>
        <taxon>Ecdysozoa</taxon>
        <taxon>Arthropoda</taxon>
        <taxon>Chelicerata</taxon>
        <taxon>Arachnida</taxon>
        <taxon>Acari</taxon>
        <taxon>Parasitiformes</taxon>
        <taxon>Ixodida</taxon>
        <taxon>Ixodoidea</taxon>
        <taxon>Ixodidae</taxon>
        <taxon>Amblyomminae</taxon>
        <taxon>Amblyomma</taxon>
    </lineage>
</organism>
<dbReference type="Proteomes" id="UP001321473">
    <property type="component" value="Unassembled WGS sequence"/>
</dbReference>
<name>A0AAQ4DS92_AMBAM</name>
<dbReference type="GO" id="GO:0016799">
    <property type="term" value="F:hydrolase activity, hydrolyzing N-glycosyl compounds"/>
    <property type="evidence" value="ECO:0007669"/>
    <property type="project" value="InterPro"/>
</dbReference>
<proteinExistence type="inferred from homology"/>
<dbReference type="InterPro" id="IPR036452">
    <property type="entry name" value="Ribo_hydro-like"/>
</dbReference>
<dbReference type="PANTHER" id="PTHR46190">
    <property type="entry name" value="SI:CH211-201H21.5-RELATED"/>
    <property type="match status" value="1"/>
</dbReference>
<comment type="similarity">
    <text evidence="1">Belongs to the IUNH family.</text>
</comment>
<evidence type="ECO:0000313" key="4">
    <source>
        <dbReference type="Proteomes" id="UP001321473"/>
    </source>
</evidence>
<dbReference type="InterPro" id="IPR001910">
    <property type="entry name" value="Inosine/uridine_hydrolase_dom"/>
</dbReference>
<evidence type="ECO:0000313" key="3">
    <source>
        <dbReference type="EMBL" id="KAK8765332.1"/>
    </source>
</evidence>
<dbReference type="Pfam" id="PF01156">
    <property type="entry name" value="IU_nuc_hydro"/>
    <property type="match status" value="1"/>
</dbReference>
<evidence type="ECO:0000256" key="1">
    <source>
        <dbReference type="ARBA" id="ARBA00009176"/>
    </source>
</evidence>
<protein>
    <recommendedName>
        <fullName evidence="2">Inosine/uridine-preferring nucleoside hydrolase domain-containing protein</fullName>
    </recommendedName>
</protein>
<dbReference type="EMBL" id="JARKHS020027483">
    <property type="protein sequence ID" value="KAK8765332.1"/>
    <property type="molecule type" value="Genomic_DNA"/>
</dbReference>
<keyword evidence="4" id="KW-1185">Reference proteome</keyword>
<dbReference type="AlphaFoldDB" id="A0AAQ4DS92"/>
<sequence length="314" mass="33784">MDVDTGVDDALALALAASLPKVSLDAITVAAGNTDLSNAYDNTLRTLNVLNRTDVPVYMGADRPIDSSLEYEDTYFGPDNFGGASSLYAAGANSAADPDTPAYLKMIELAKKKPGRRTMVLTAPLTNVAIALLVDPDFLEDVEHIYILGGTLYGKGNALPAVDFNFFSDPEAALVVLQRAACPVTIIPWEAVLHATVPWSTYYGIANKTGPLQTFLRDITTHTVRCCLSGGQSPGFNVGDFLAVLAAAVPESVASVLVQRVDVELAGAYTRGQLVHAWQPDMLPHVKRNVTLVRRFDVDFVEKYFKRAFDPSSG</sequence>